<evidence type="ECO:0000256" key="5">
    <source>
        <dbReference type="ARBA" id="ARBA00022771"/>
    </source>
</evidence>
<keyword evidence="5 13" id="KW-0863">Zinc-finger</keyword>
<keyword evidence="1" id="KW-1017">Isopeptide bond</keyword>
<dbReference type="SUPFAM" id="SSF144232">
    <property type="entry name" value="HIT/MYND zinc finger-like"/>
    <property type="match status" value="1"/>
</dbReference>
<evidence type="ECO:0000256" key="14">
    <source>
        <dbReference type="SAM" id="MobiDB-lite"/>
    </source>
</evidence>
<evidence type="ECO:0000256" key="12">
    <source>
        <dbReference type="ARBA" id="ARBA00077531"/>
    </source>
</evidence>
<dbReference type="OrthoDB" id="272357at2759"/>
<keyword evidence="4" id="KW-0479">Metal-binding</keyword>
<accession>A0A196SG86</accession>
<evidence type="ECO:0000256" key="2">
    <source>
        <dbReference type="ARBA" id="ARBA00022517"/>
    </source>
</evidence>
<dbReference type="Pfam" id="PF25790">
    <property type="entry name" value="BCD1"/>
    <property type="match status" value="1"/>
</dbReference>
<evidence type="ECO:0000313" key="17">
    <source>
        <dbReference type="Proteomes" id="UP000078348"/>
    </source>
</evidence>
<comment type="function">
    <text evidence="8">Required for box C/D snoRNAs accumulation involved in snoRNA processing, snoRNA transport to the nucleolus and ribosome biogenesis.</text>
</comment>
<evidence type="ECO:0000256" key="3">
    <source>
        <dbReference type="ARBA" id="ARBA00022553"/>
    </source>
</evidence>
<dbReference type="EMBL" id="LXWW01000104">
    <property type="protein sequence ID" value="OAO16028.1"/>
    <property type="molecule type" value="Genomic_DNA"/>
</dbReference>
<keyword evidence="17" id="KW-1185">Reference proteome</keyword>
<dbReference type="GO" id="GO:0070761">
    <property type="term" value="C:pre-snoRNP complex"/>
    <property type="evidence" value="ECO:0007669"/>
    <property type="project" value="TreeGrafter"/>
</dbReference>
<dbReference type="AlphaFoldDB" id="A0A196SG86"/>
<sequence length="315" mass="35888">MSEATDMQEKGREKPTLCEVCGEKPFKYTCPGCNKRTCSLTCVKKHKLNDHCSGVRNRTKYVSMAEYNDDVLRDDYHFLSDVACKVDSSLKGINDFPSWGAPHLVEEAKEAKRRNVPNYLSTLIREAKARNVNLITLPMGMTRQKENKTRYLYGKGYIMWFAKWILSSVNPPLSLTTKSNETDLVGETFRNSLMGVSKHLYPLVAKYRDAKLDEMVILLEKYACYDPSTPQISAKREYYVVPANKSFRDVLSGIDLLEYPVFHVIFPSDLVKYAVVNLPLLPLAPWSPPERKRGAESAEKQGEGDEKRQKTEPSL</sequence>
<evidence type="ECO:0000256" key="4">
    <source>
        <dbReference type="ARBA" id="ARBA00022723"/>
    </source>
</evidence>
<dbReference type="InterPro" id="IPR051639">
    <property type="entry name" value="BCD1"/>
</dbReference>
<dbReference type="FunFam" id="3.30.60.190:FF:000001">
    <property type="entry name" value="box C/D snoRNA protein 1"/>
    <property type="match status" value="1"/>
</dbReference>
<dbReference type="GO" id="GO:0008270">
    <property type="term" value="F:zinc ion binding"/>
    <property type="evidence" value="ECO:0007669"/>
    <property type="project" value="UniProtKB-UniRule"/>
</dbReference>
<evidence type="ECO:0000256" key="11">
    <source>
        <dbReference type="ARBA" id="ARBA00068630"/>
    </source>
</evidence>
<organism evidence="16 17">
    <name type="scientific">Blastocystis sp. subtype 1 (strain ATCC 50177 / NandII)</name>
    <dbReference type="NCBI Taxonomy" id="478820"/>
    <lineage>
        <taxon>Eukaryota</taxon>
        <taxon>Sar</taxon>
        <taxon>Stramenopiles</taxon>
        <taxon>Bigyra</taxon>
        <taxon>Opalozoa</taxon>
        <taxon>Opalinata</taxon>
        <taxon>Blastocystidae</taxon>
        <taxon>Blastocystis</taxon>
    </lineage>
</organism>
<keyword evidence="7" id="KW-0832">Ubl conjugation</keyword>
<comment type="subunit">
    <text evidence="10">Interacts with FBL, SNU13, NOP58, NUFIP1, RUVBL1, RUVBL2 and TAF9. Interacts (via HIT-type zinc finger) with the RUVBL1/RUVBL2 complex in the presence of ADP.</text>
</comment>
<dbReference type="Gene3D" id="3.30.60.190">
    <property type="match status" value="1"/>
</dbReference>
<dbReference type="GO" id="GO:0000463">
    <property type="term" value="P:maturation of LSU-rRNA from tricistronic rRNA transcript (SSU-rRNA, 5.8S rRNA, LSU-rRNA)"/>
    <property type="evidence" value="ECO:0007669"/>
    <property type="project" value="TreeGrafter"/>
</dbReference>
<feature type="domain" description="HIT-type" evidence="15">
    <location>
        <begin position="18"/>
        <end position="52"/>
    </location>
</feature>
<reference evidence="16 17" key="1">
    <citation type="submission" date="2016-05" db="EMBL/GenBank/DDBJ databases">
        <title>Nuclear genome of Blastocystis sp. subtype 1 NandII.</title>
        <authorList>
            <person name="Gentekaki E."/>
            <person name="Curtis B."/>
            <person name="Stairs C."/>
            <person name="Eme L."/>
            <person name="Herman E."/>
            <person name="Klimes V."/>
            <person name="Arias M.C."/>
            <person name="Elias M."/>
            <person name="Hilliou F."/>
            <person name="Klute M."/>
            <person name="Malik S.-B."/>
            <person name="Pightling A."/>
            <person name="Rachubinski R."/>
            <person name="Salas D."/>
            <person name="Schlacht A."/>
            <person name="Suga H."/>
            <person name="Archibald J."/>
            <person name="Ball S.G."/>
            <person name="Clark G."/>
            <person name="Dacks J."/>
            <person name="Van Der Giezen M."/>
            <person name="Tsaousis A."/>
            <person name="Roger A."/>
        </authorList>
    </citation>
    <scope>NUCLEOTIDE SEQUENCE [LARGE SCALE GENOMIC DNA]</scope>
    <source>
        <strain evidence="17">ATCC 50177 / NandII</strain>
    </source>
</reference>
<evidence type="ECO:0000256" key="10">
    <source>
        <dbReference type="ARBA" id="ARBA00061949"/>
    </source>
</evidence>
<comment type="similarity">
    <text evidence="9">Belongs to the BCD1 family.</text>
</comment>
<gene>
    <name evidence="16" type="ORF">AV274_2252</name>
</gene>
<dbReference type="GO" id="GO:0005634">
    <property type="term" value="C:nucleus"/>
    <property type="evidence" value="ECO:0007669"/>
    <property type="project" value="TreeGrafter"/>
</dbReference>
<evidence type="ECO:0000313" key="16">
    <source>
        <dbReference type="EMBL" id="OAO16028.1"/>
    </source>
</evidence>
<dbReference type="CDD" id="cd23023">
    <property type="entry name" value="zf-HIT_BCD1"/>
    <property type="match status" value="1"/>
</dbReference>
<feature type="compositionally biased region" description="Basic and acidic residues" evidence="14">
    <location>
        <begin position="289"/>
        <end position="315"/>
    </location>
</feature>
<dbReference type="InterPro" id="IPR007529">
    <property type="entry name" value="Znf_HIT"/>
</dbReference>
<dbReference type="Proteomes" id="UP000078348">
    <property type="component" value="Unassembled WGS sequence"/>
</dbReference>
<name>A0A196SG86_BLAHN</name>
<evidence type="ECO:0000256" key="9">
    <source>
        <dbReference type="ARBA" id="ARBA00049654"/>
    </source>
</evidence>
<keyword evidence="3" id="KW-0597">Phosphoprotein</keyword>
<feature type="region of interest" description="Disordered" evidence="14">
    <location>
        <begin position="286"/>
        <end position="315"/>
    </location>
</feature>
<keyword evidence="6" id="KW-0862">Zinc</keyword>
<proteinExistence type="inferred from homology"/>
<dbReference type="PANTHER" id="PTHR13483:SF3">
    <property type="entry name" value="BOX C_D SNORNA PROTEIN 1"/>
    <property type="match status" value="1"/>
</dbReference>
<dbReference type="GO" id="GO:0048254">
    <property type="term" value="P:snoRNA localization"/>
    <property type="evidence" value="ECO:0007669"/>
    <property type="project" value="TreeGrafter"/>
</dbReference>
<evidence type="ECO:0000256" key="7">
    <source>
        <dbReference type="ARBA" id="ARBA00022843"/>
    </source>
</evidence>
<dbReference type="PANTHER" id="PTHR13483">
    <property type="entry name" value="BOX C_D SNORNA PROTEIN 1-RELATED"/>
    <property type="match status" value="1"/>
</dbReference>
<dbReference type="PROSITE" id="PS51083">
    <property type="entry name" value="ZF_HIT"/>
    <property type="match status" value="1"/>
</dbReference>
<comment type="caution">
    <text evidence="16">The sequence shown here is derived from an EMBL/GenBank/DDBJ whole genome shotgun (WGS) entry which is preliminary data.</text>
</comment>
<evidence type="ECO:0000256" key="13">
    <source>
        <dbReference type="PROSITE-ProRule" id="PRU00453"/>
    </source>
</evidence>
<protein>
    <recommendedName>
        <fullName evidence="11">Box C/D snoRNA protein 1</fullName>
    </recommendedName>
    <alternativeName>
        <fullName evidence="12">Zinc finger HIT domain-containing protein 6</fullName>
    </alternativeName>
</protein>
<evidence type="ECO:0000256" key="6">
    <source>
        <dbReference type="ARBA" id="ARBA00022833"/>
    </source>
</evidence>
<dbReference type="InterPro" id="IPR057721">
    <property type="entry name" value="BCD1_alpha/beta"/>
</dbReference>
<evidence type="ECO:0000256" key="1">
    <source>
        <dbReference type="ARBA" id="ARBA00022499"/>
    </source>
</evidence>
<dbReference type="STRING" id="478820.A0A196SG86"/>
<dbReference type="Pfam" id="PF04438">
    <property type="entry name" value="zf-HIT"/>
    <property type="match status" value="1"/>
</dbReference>
<evidence type="ECO:0000256" key="8">
    <source>
        <dbReference type="ARBA" id="ARBA00049598"/>
    </source>
</evidence>
<evidence type="ECO:0000259" key="15">
    <source>
        <dbReference type="PROSITE" id="PS51083"/>
    </source>
</evidence>
<dbReference type="GO" id="GO:0000492">
    <property type="term" value="P:box C/D snoRNP assembly"/>
    <property type="evidence" value="ECO:0007669"/>
    <property type="project" value="TreeGrafter"/>
</dbReference>
<keyword evidence="2" id="KW-0690">Ribosome biogenesis</keyword>